<dbReference type="EMBL" id="FOEH01000001">
    <property type="protein sequence ID" value="SEP64164.1"/>
    <property type="molecule type" value="Genomic_DNA"/>
</dbReference>
<gene>
    <name evidence="4" type="ORF">SAMN05216232_0448</name>
</gene>
<reference evidence="4 5" key="1">
    <citation type="submission" date="2016-10" db="EMBL/GenBank/DDBJ databases">
        <authorList>
            <person name="Varghese N."/>
            <person name="Submissions S."/>
        </authorList>
    </citation>
    <scope>NUCLEOTIDE SEQUENCE [LARGE SCALE GENOMIC DNA]</scope>
    <source>
        <strain evidence="4 5">CGMCC 1.7734</strain>
    </source>
</reference>
<name>A0A1H8ZIM6_9BACI</name>
<evidence type="ECO:0000313" key="4">
    <source>
        <dbReference type="EMBL" id="SEP64164.1"/>
    </source>
</evidence>
<protein>
    <submittedName>
        <fullName evidence="4">PrcB C-terminal</fullName>
    </submittedName>
</protein>
<feature type="region of interest" description="Disordered" evidence="1">
    <location>
        <begin position="150"/>
        <end position="180"/>
    </location>
</feature>
<evidence type="ECO:0000256" key="2">
    <source>
        <dbReference type="SAM" id="SignalP"/>
    </source>
</evidence>
<feature type="domain" description="PrcB C-terminal" evidence="3">
    <location>
        <begin position="81"/>
        <end position="144"/>
    </location>
</feature>
<dbReference type="InterPro" id="IPR025748">
    <property type="entry name" value="PrcB_C_dom"/>
</dbReference>
<evidence type="ECO:0000259" key="3">
    <source>
        <dbReference type="Pfam" id="PF14343"/>
    </source>
</evidence>
<dbReference type="Proteomes" id="UP000198733">
    <property type="component" value="Unassembled WGS sequence"/>
</dbReference>
<organism evidence="4 5">
    <name type="scientific">Virgibacillus subterraneus</name>
    <dbReference type="NCBI Taxonomy" id="621109"/>
    <lineage>
        <taxon>Bacteria</taxon>
        <taxon>Bacillati</taxon>
        <taxon>Bacillota</taxon>
        <taxon>Bacilli</taxon>
        <taxon>Bacillales</taxon>
        <taxon>Bacillaceae</taxon>
        <taxon>Virgibacillus</taxon>
    </lineage>
</organism>
<proteinExistence type="predicted"/>
<evidence type="ECO:0000256" key="1">
    <source>
        <dbReference type="SAM" id="MobiDB-lite"/>
    </source>
</evidence>
<dbReference type="PROSITE" id="PS51257">
    <property type="entry name" value="PROKAR_LIPOPROTEIN"/>
    <property type="match status" value="1"/>
</dbReference>
<accession>A0A1H8ZIM6</accession>
<sequence length="180" mass="20036">MERNSIRYLVLMILSILLLSGCGSGTTEDESMGGEKESTNLSFKTIKVENTPDRVQKWIQKWIQKNRSKEVEKVFNVDGMTYAIILLGQKPTGGYNVEIEQIKKMNTNSSQTDSVNTVSYEVTEPEKGSVNIQTLTYPVAIAELEGETSQSFQFSTSKEPELEGTELVAPQELTSDGKVK</sequence>
<keyword evidence="5" id="KW-1185">Reference proteome</keyword>
<keyword evidence="2" id="KW-0732">Signal</keyword>
<dbReference type="RefSeq" id="WP_092501915.1">
    <property type="nucleotide sequence ID" value="NZ_FOEH01000001.1"/>
</dbReference>
<evidence type="ECO:0000313" key="5">
    <source>
        <dbReference type="Proteomes" id="UP000198733"/>
    </source>
</evidence>
<comment type="caution">
    <text evidence="4">The sequence shown here is derived from an EMBL/GenBank/DDBJ whole genome shotgun (WGS) entry which is preliminary data.</text>
</comment>
<feature type="chain" id="PRO_5046843161" evidence="2">
    <location>
        <begin position="25"/>
        <end position="180"/>
    </location>
</feature>
<dbReference type="Pfam" id="PF14343">
    <property type="entry name" value="PrcB_C"/>
    <property type="match status" value="1"/>
</dbReference>
<feature type="signal peptide" evidence="2">
    <location>
        <begin position="1"/>
        <end position="24"/>
    </location>
</feature>